<dbReference type="PATRIC" id="fig|1292034.3.peg.2613"/>
<evidence type="ECO:0000313" key="1">
    <source>
        <dbReference type="EMBL" id="ENZ81522.1"/>
    </source>
</evidence>
<comment type="caution">
    <text evidence="1">The sequence shown here is derived from an EMBL/GenBank/DDBJ whole genome shotgun (WGS) entry which is preliminary data.</text>
</comment>
<keyword evidence="2" id="KW-1185">Reference proteome</keyword>
<reference evidence="1 2" key="1">
    <citation type="journal article" date="2013" name="Genome Announc.">
        <title>Draft Genome Sequence for Caulobacter sp. Strain OR37, a Bacterium Tolerant to Heavy Metals.</title>
        <authorList>
            <person name="Utturkar S.M."/>
            <person name="Bollmann A."/>
            <person name="Brzoska R.M."/>
            <person name="Klingeman D.M."/>
            <person name="Epstein S.E."/>
            <person name="Palumbo A.V."/>
            <person name="Brown S.D."/>
        </authorList>
    </citation>
    <scope>NUCLEOTIDE SEQUENCE [LARGE SCALE GENOMIC DNA]</scope>
    <source>
        <strain evidence="1 2">OR37</strain>
    </source>
</reference>
<dbReference type="AlphaFoldDB" id="R0EK51"/>
<name>R0EK51_CAUVI</name>
<dbReference type="RefSeq" id="WP_004620548.1">
    <property type="nucleotide sequence ID" value="NZ_APMP01000016.1"/>
</dbReference>
<dbReference type="OrthoDB" id="5958896at2"/>
<protein>
    <submittedName>
        <fullName evidence="1">Uncharacterized protein</fullName>
    </submittedName>
</protein>
<dbReference type="Proteomes" id="UP000013063">
    <property type="component" value="Unassembled WGS sequence"/>
</dbReference>
<evidence type="ECO:0000313" key="2">
    <source>
        <dbReference type="Proteomes" id="UP000013063"/>
    </source>
</evidence>
<proteinExistence type="predicted"/>
<accession>R0EK51</accession>
<sequence>MGLLNEVIGAVVAEEALDKMDPDANLLEKGAALVAGFVGENAIEGEIGKLFHKDEASDDQPASDDDNN</sequence>
<dbReference type="EMBL" id="APMP01000016">
    <property type="protein sequence ID" value="ENZ81522.1"/>
    <property type="molecule type" value="Genomic_DNA"/>
</dbReference>
<gene>
    <name evidence="1" type="ORF">OR37_02635</name>
</gene>
<organism evidence="1 2">
    <name type="scientific">Caulobacter vibrioides OR37</name>
    <dbReference type="NCBI Taxonomy" id="1292034"/>
    <lineage>
        <taxon>Bacteria</taxon>
        <taxon>Pseudomonadati</taxon>
        <taxon>Pseudomonadota</taxon>
        <taxon>Alphaproteobacteria</taxon>
        <taxon>Caulobacterales</taxon>
        <taxon>Caulobacteraceae</taxon>
        <taxon>Caulobacter</taxon>
    </lineage>
</organism>